<dbReference type="GO" id="GO:0016887">
    <property type="term" value="F:ATP hydrolysis activity"/>
    <property type="evidence" value="ECO:0007669"/>
    <property type="project" value="InterPro"/>
</dbReference>
<protein>
    <submittedName>
        <fullName evidence="6">ABC transporter ATP-binding protein</fullName>
    </submittedName>
</protein>
<dbReference type="InterPro" id="IPR003439">
    <property type="entry name" value="ABC_transporter-like_ATP-bd"/>
</dbReference>
<evidence type="ECO:0000313" key="6">
    <source>
        <dbReference type="EMBL" id="HHS28494.1"/>
    </source>
</evidence>
<sequence length="308" mass="33218">MIAVQDLTKYYGPTPAISRLSFEVGQGEIVGFLGPNGAGKTTTLKILAGFLSPTSGLARINGHDCVTESLAVRRSLGYLPETAPLYNELTVSQFLRFAARAKGVAAKDEQAEVDRVIDACLLAGVRNTLTSSLSKGFRQRVGLAQALLNSPPLLILDEPTIGLDPAQIVEIRQLIKDLSGDHTVILSSHILPEVSQLCQRVIIINKGQIVASDTPENLARQLGHGSRLKLEVRGPVPEVTAALQGLAGVKEVVGQGEARFLLTCTGDQELRPDVARLVVQRGWDLLELQAQEFTLEEVFLNLVTEEEA</sequence>
<dbReference type="AlphaFoldDB" id="A0A7V6DNV4"/>
<dbReference type="EMBL" id="DTGR01000032">
    <property type="protein sequence ID" value="HHS28494.1"/>
    <property type="molecule type" value="Genomic_DNA"/>
</dbReference>
<dbReference type="CDD" id="cd03230">
    <property type="entry name" value="ABC_DR_subfamily_A"/>
    <property type="match status" value="1"/>
</dbReference>
<feature type="domain" description="ABC transporter" evidence="5">
    <location>
        <begin position="2"/>
        <end position="231"/>
    </location>
</feature>
<evidence type="ECO:0000256" key="2">
    <source>
        <dbReference type="ARBA" id="ARBA00022448"/>
    </source>
</evidence>
<evidence type="ECO:0000256" key="4">
    <source>
        <dbReference type="ARBA" id="ARBA00022840"/>
    </source>
</evidence>
<name>A0A7V6DNV4_9BACT</name>
<proteinExistence type="inferred from homology"/>
<dbReference type="GO" id="GO:0005524">
    <property type="term" value="F:ATP binding"/>
    <property type="evidence" value="ECO:0007669"/>
    <property type="project" value="UniProtKB-KW"/>
</dbReference>
<evidence type="ECO:0000256" key="3">
    <source>
        <dbReference type="ARBA" id="ARBA00022741"/>
    </source>
</evidence>
<evidence type="ECO:0000256" key="1">
    <source>
        <dbReference type="ARBA" id="ARBA00005417"/>
    </source>
</evidence>
<keyword evidence="4 6" id="KW-0067">ATP-binding</keyword>
<dbReference type="PANTHER" id="PTHR43335:SF4">
    <property type="entry name" value="ABC TRANSPORTER, ATP-BINDING PROTEIN"/>
    <property type="match status" value="1"/>
</dbReference>
<keyword evidence="2" id="KW-0813">Transport</keyword>
<keyword evidence="3" id="KW-0547">Nucleotide-binding</keyword>
<accession>A0A7V6DNV4</accession>
<dbReference type="InterPro" id="IPR003593">
    <property type="entry name" value="AAA+_ATPase"/>
</dbReference>
<gene>
    <name evidence="6" type="ORF">ENV52_02175</name>
</gene>
<dbReference type="PANTHER" id="PTHR43335">
    <property type="entry name" value="ABC TRANSPORTER, ATP-BINDING PROTEIN"/>
    <property type="match status" value="1"/>
</dbReference>
<dbReference type="SMART" id="SM00382">
    <property type="entry name" value="AAA"/>
    <property type="match status" value="1"/>
</dbReference>
<dbReference type="InterPro" id="IPR027417">
    <property type="entry name" value="P-loop_NTPase"/>
</dbReference>
<evidence type="ECO:0000259" key="5">
    <source>
        <dbReference type="PROSITE" id="PS50893"/>
    </source>
</evidence>
<comment type="caution">
    <text evidence="6">The sequence shown here is derived from an EMBL/GenBank/DDBJ whole genome shotgun (WGS) entry which is preliminary data.</text>
</comment>
<dbReference type="Gene3D" id="3.40.50.300">
    <property type="entry name" value="P-loop containing nucleotide triphosphate hydrolases"/>
    <property type="match status" value="1"/>
</dbReference>
<reference evidence="6" key="1">
    <citation type="journal article" date="2020" name="mSystems">
        <title>Genome- and Community-Level Interaction Insights into Carbon Utilization and Element Cycling Functions of Hydrothermarchaeota in Hydrothermal Sediment.</title>
        <authorList>
            <person name="Zhou Z."/>
            <person name="Liu Y."/>
            <person name="Xu W."/>
            <person name="Pan J."/>
            <person name="Luo Z.H."/>
            <person name="Li M."/>
        </authorList>
    </citation>
    <scope>NUCLEOTIDE SEQUENCE [LARGE SCALE GENOMIC DNA]</scope>
    <source>
        <strain evidence="6">SpSt-767</strain>
    </source>
</reference>
<dbReference type="SUPFAM" id="SSF52540">
    <property type="entry name" value="P-loop containing nucleoside triphosphate hydrolases"/>
    <property type="match status" value="1"/>
</dbReference>
<organism evidence="6">
    <name type="scientific">Desulfobacca acetoxidans</name>
    <dbReference type="NCBI Taxonomy" id="60893"/>
    <lineage>
        <taxon>Bacteria</taxon>
        <taxon>Pseudomonadati</taxon>
        <taxon>Thermodesulfobacteriota</taxon>
        <taxon>Desulfobaccia</taxon>
        <taxon>Desulfobaccales</taxon>
        <taxon>Desulfobaccaceae</taxon>
        <taxon>Desulfobacca</taxon>
    </lineage>
</organism>
<comment type="similarity">
    <text evidence="1">Belongs to the ABC transporter superfamily.</text>
</comment>
<dbReference type="Pfam" id="PF00005">
    <property type="entry name" value="ABC_tran"/>
    <property type="match status" value="1"/>
</dbReference>
<dbReference type="PROSITE" id="PS50893">
    <property type="entry name" value="ABC_TRANSPORTER_2"/>
    <property type="match status" value="1"/>
</dbReference>